<keyword evidence="9 14" id="KW-0520">NAD</keyword>
<keyword evidence="6 16" id="KW-0285">Flavoprotein</keyword>
<dbReference type="EC" id="1.8.1.4" evidence="3 16"/>
<evidence type="ECO:0000313" key="20">
    <source>
        <dbReference type="Proteomes" id="UP000233398"/>
    </source>
</evidence>
<keyword evidence="11 16" id="KW-0676">Redox-active center</keyword>
<evidence type="ECO:0000256" key="8">
    <source>
        <dbReference type="ARBA" id="ARBA00023002"/>
    </source>
</evidence>
<comment type="cofactor">
    <cofactor evidence="14 16">
        <name>FAD</name>
        <dbReference type="ChEBI" id="CHEBI:57692"/>
    </cofactor>
    <text evidence="14 16">Binds 1 FAD per subunit.</text>
</comment>
<evidence type="ECO:0000256" key="13">
    <source>
        <dbReference type="PIRSR" id="PIRSR000350-2"/>
    </source>
</evidence>
<comment type="miscellaneous">
    <text evidence="16">The active site is a redox-active disulfide bond.</text>
</comment>
<feature type="binding site" evidence="14">
    <location>
        <position position="312"/>
    </location>
    <ligand>
        <name>FAD</name>
        <dbReference type="ChEBI" id="CHEBI:57692"/>
    </ligand>
</feature>
<dbReference type="InterPro" id="IPR050151">
    <property type="entry name" value="Class-I_Pyr_Nuc-Dis_Oxidored"/>
</dbReference>
<feature type="binding site" evidence="14">
    <location>
        <position position="204"/>
    </location>
    <ligand>
        <name>NAD(+)</name>
        <dbReference type="ChEBI" id="CHEBI:57540"/>
    </ligand>
</feature>
<evidence type="ECO:0000256" key="4">
    <source>
        <dbReference type="ARBA" id="ARBA00016961"/>
    </source>
</evidence>
<dbReference type="SUPFAM" id="SSF51905">
    <property type="entry name" value="FAD/NAD(P)-binding domain"/>
    <property type="match status" value="1"/>
</dbReference>
<evidence type="ECO:0000256" key="1">
    <source>
        <dbReference type="ARBA" id="ARBA00004496"/>
    </source>
</evidence>
<keyword evidence="5" id="KW-0963">Cytoplasm</keyword>
<dbReference type="PRINTS" id="PR00411">
    <property type="entry name" value="PNDRDTASEI"/>
</dbReference>
<dbReference type="InterPro" id="IPR004099">
    <property type="entry name" value="Pyr_nucl-diS_OxRdtase_dimer"/>
</dbReference>
<dbReference type="AlphaFoldDB" id="A0A2N0VE93"/>
<dbReference type="InterPro" id="IPR001100">
    <property type="entry name" value="Pyr_nuc-diS_OxRdtase"/>
</dbReference>
<feature type="binding site" evidence="14">
    <location>
        <position position="51"/>
    </location>
    <ligand>
        <name>FAD</name>
        <dbReference type="ChEBI" id="CHEBI:57692"/>
    </ligand>
</feature>
<feature type="domain" description="Pyridine nucleotide-disulphide oxidoreductase dimerisation" evidence="17">
    <location>
        <begin position="347"/>
        <end position="455"/>
    </location>
</feature>
<dbReference type="OrthoDB" id="9800167at2"/>
<evidence type="ECO:0000259" key="18">
    <source>
        <dbReference type="Pfam" id="PF07992"/>
    </source>
</evidence>
<dbReference type="Proteomes" id="UP000233398">
    <property type="component" value="Unassembled WGS sequence"/>
</dbReference>
<comment type="caution">
    <text evidence="19">The sequence shown here is derived from an EMBL/GenBank/DDBJ whole genome shotgun (WGS) entry which is preliminary data.</text>
</comment>
<dbReference type="InterPro" id="IPR016156">
    <property type="entry name" value="FAD/NAD-linked_Rdtase_dimer_sf"/>
</dbReference>
<evidence type="ECO:0000256" key="14">
    <source>
        <dbReference type="PIRSR" id="PIRSR000350-3"/>
    </source>
</evidence>
<keyword evidence="7 14" id="KW-0274">FAD</keyword>
<comment type="catalytic activity">
    <reaction evidence="12 16">
        <text>N(6)-[(R)-dihydrolipoyl]-L-lysyl-[protein] + NAD(+) = N(6)-[(R)-lipoyl]-L-lysyl-[protein] + NADH + H(+)</text>
        <dbReference type="Rhea" id="RHEA:15045"/>
        <dbReference type="Rhea" id="RHEA-COMP:10474"/>
        <dbReference type="Rhea" id="RHEA-COMP:10475"/>
        <dbReference type="ChEBI" id="CHEBI:15378"/>
        <dbReference type="ChEBI" id="CHEBI:57540"/>
        <dbReference type="ChEBI" id="CHEBI:57945"/>
        <dbReference type="ChEBI" id="CHEBI:83099"/>
        <dbReference type="ChEBI" id="CHEBI:83100"/>
        <dbReference type="EC" id="1.8.1.4"/>
    </reaction>
</comment>
<accession>A0A2N0VE93</accession>
<comment type="subcellular location">
    <subcellularLocation>
        <location evidence="1">Cytoplasm</location>
    </subcellularLocation>
</comment>
<feature type="active site" description="Proton acceptor" evidence="13">
    <location>
        <position position="445"/>
    </location>
</feature>
<evidence type="ECO:0000256" key="9">
    <source>
        <dbReference type="ARBA" id="ARBA00023027"/>
    </source>
</evidence>
<feature type="binding site" evidence="14">
    <location>
        <begin position="181"/>
        <end position="188"/>
    </location>
    <ligand>
        <name>NAD(+)</name>
        <dbReference type="ChEBI" id="CHEBI:57540"/>
    </ligand>
</feature>
<dbReference type="PRINTS" id="PR00368">
    <property type="entry name" value="FADPNR"/>
</dbReference>
<feature type="binding site" evidence="14">
    <location>
        <position position="271"/>
    </location>
    <ligand>
        <name>NAD(+)</name>
        <dbReference type="ChEBI" id="CHEBI:57540"/>
    </ligand>
</feature>
<dbReference type="InterPro" id="IPR006258">
    <property type="entry name" value="Lipoamide_DH"/>
</dbReference>
<dbReference type="Pfam" id="PF02852">
    <property type="entry name" value="Pyr_redox_dim"/>
    <property type="match status" value="1"/>
</dbReference>
<dbReference type="Gene3D" id="3.50.50.60">
    <property type="entry name" value="FAD/NAD(P)-binding domain"/>
    <property type="match status" value="2"/>
</dbReference>
<evidence type="ECO:0000256" key="6">
    <source>
        <dbReference type="ARBA" id="ARBA00022630"/>
    </source>
</evidence>
<evidence type="ECO:0000256" key="12">
    <source>
        <dbReference type="ARBA" id="ARBA00049187"/>
    </source>
</evidence>
<evidence type="ECO:0000256" key="15">
    <source>
        <dbReference type="PIRSR" id="PIRSR000350-4"/>
    </source>
</evidence>
<feature type="disulfide bond" description="Redox-active" evidence="15">
    <location>
        <begin position="42"/>
        <end position="47"/>
    </location>
</feature>
<evidence type="ECO:0000256" key="16">
    <source>
        <dbReference type="RuleBase" id="RU003692"/>
    </source>
</evidence>
<dbReference type="PIRSF" id="PIRSF000350">
    <property type="entry name" value="Mercury_reductase_MerA"/>
    <property type="match status" value="1"/>
</dbReference>
<dbReference type="InterPro" id="IPR036188">
    <property type="entry name" value="FAD/NAD-bd_sf"/>
</dbReference>
<dbReference type="EMBL" id="PISP01000006">
    <property type="protein sequence ID" value="PKD42514.1"/>
    <property type="molecule type" value="Genomic_DNA"/>
</dbReference>
<dbReference type="GO" id="GO:0006103">
    <property type="term" value="P:2-oxoglutarate metabolic process"/>
    <property type="evidence" value="ECO:0007669"/>
    <property type="project" value="TreeGrafter"/>
</dbReference>
<feature type="binding site" evidence="14">
    <location>
        <position position="114"/>
    </location>
    <ligand>
        <name>FAD</name>
        <dbReference type="ChEBI" id="CHEBI:57692"/>
    </ligand>
</feature>
<feature type="domain" description="FAD/NAD(P)-binding" evidence="18">
    <location>
        <begin position="5"/>
        <end position="327"/>
    </location>
</feature>
<evidence type="ECO:0000259" key="17">
    <source>
        <dbReference type="Pfam" id="PF02852"/>
    </source>
</evidence>
<dbReference type="GO" id="GO:0005737">
    <property type="term" value="C:cytoplasm"/>
    <property type="evidence" value="ECO:0007669"/>
    <property type="project" value="UniProtKB-SubCell"/>
</dbReference>
<organism evidence="19 20">
    <name type="scientific">Rhodohalobacter barkolensis</name>
    <dbReference type="NCBI Taxonomy" id="2053187"/>
    <lineage>
        <taxon>Bacteria</taxon>
        <taxon>Pseudomonadati</taxon>
        <taxon>Balneolota</taxon>
        <taxon>Balneolia</taxon>
        <taxon>Balneolales</taxon>
        <taxon>Balneolaceae</taxon>
        <taxon>Rhodohalobacter</taxon>
    </lineage>
</organism>
<dbReference type="PANTHER" id="PTHR22912">
    <property type="entry name" value="DISULFIDE OXIDOREDUCTASE"/>
    <property type="match status" value="1"/>
</dbReference>
<dbReference type="FunFam" id="3.30.390.30:FF:000001">
    <property type="entry name" value="Dihydrolipoyl dehydrogenase"/>
    <property type="match status" value="1"/>
</dbReference>
<dbReference type="Gene3D" id="3.30.390.30">
    <property type="match status" value="1"/>
</dbReference>
<dbReference type="InterPro" id="IPR012999">
    <property type="entry name" value="Pyr_OxRdtase_I_AS"/>
</dbReference>
<dbReference type="GO" id="GO:0050660">
    <property type="term" value="F:flavin adenine dinucleotide binding"/>
    <property type="evidence" value="ECO:0007669"/>
    <property type="project" value="InterPro"/>
</dbReference>
<sequence>MAKEFDVCVIGSGPGGYVAAIRASQLGFKTAIVEKRFLGGVCLNIGCIPTKALLRSAEVIETVSHASDYGVDVKEFSPNFEGMIKRSRGVADKMSKGVQFLMKANKIEVLNGTGVFKSNKELAIQDEKGKEQETVKAKHFIVATGARPRQLPNLEIDGEMIIDSEKAMQLDKQPKKMVIIGAGAIGVEFAYFYNSIGTEVTLVELQKTLVPVEDKDVGKELGKIYKKKGINIFTESSVEKVEKKGKGVKATIKTKKGTEEVEADVVLSAVGVTGNIEDIGLEKAGVKTEKGAIKVDMSTYKTDADGIYAIGDVIGAPWLAHKASHEATVCVEQLAGENPHPINYNNIPGCTYCEPQIASVGMTEEQAKEEGYDVMVGKFPFSASGKASGLGHEEGFVKVVFDSKYGEWLGCHMIGSHVTELIAEAVVARDLETTGHEIISAVHPHPTMSEAVMEAVAEAYGEGVHLGSKPKKK</sequence>
<name>A0A2N0VE93_9BACT</name>
<evidence type="ECO:0000256" key="3">
    <source>
        <dbReference type="ARBA" id="ARBA00012608"/>
    </source>
</evidence>
<keyword evidence="14" id="KW-0547">Nucleotide-binding</keyword>
<dbReference type="PROSITE" id="PS00076">
    <property type="entry name" value="PYRIDINE_REDOX_1"/>
    <property type="match status" value="1"/>
</dbReference>
<evidence type="ECO:0000256" key="5">
    <source>
        <dbReference type="ARBA" id="ARBA00022490"/>
    </source>
</evidence>
<dbReference type="InterPro" id="IPR023753">
    <property type="entry name" value="FAD/NAD-binding_dom"/>
</dbReference>
<keyword evidence="8 16" id="KW-0560">Oxidoreductase</keyword>
<dbReference type="NCBIfam" id="TIGR01350">
    <property type="entry name" value="lipoamide_DH"/>
    <property type="match status" value="1"/>
</dbReference>
<proteinExistence type="inferred from homology"/>
<keyword evidence="10" id="KW-1015">Disulfide bond</keyword>
<protein>
    <recommendedName>
        <fullName evidence="4 16">Dihydrolipoyl dehydrogenase</fullName>
        <ecNumber evidence="3 16">1.8.1.4</ecNumber>
    </recommendedName>
</protein>
<evidence type="ECO:0000256" key="2">
    <source>
        <dbReference type="ARBA" id="ARBA00007532"/>
    </source>
</evidence>
<dbReference type="RefSeq" id="WP_101074199.1">
    <property type="nucleotide sequence ID" value="NZ_PISP01000006.1"/>
</dbReference>
<dbReference type="GO" id="GO:0004148">
    <property type="term" value="F:dihydrolipoyl dehydrogenase (NADH) activity"/>
    <property type="evidence" value="ECO:0007669"/>
    <property type="project" value="UniProtKB-EC"/>
</dbReference>
<comment type="similarity">
    <text evidence="2 16">Belongs to the class-I pyridine nucleotide-disulfide oxidoreductase family.</text>
</comment>
<evidence type="ECO:0000256" key="7">
    <source>
        <dbReference type="ARBA" id="ARBA00022827"/>
    </source>
</evidence>
<evidence type="ECO:0000256" key="10">
    <source>
        <dbReference type="ARBA" id="ARBA00023157"/>
    </source>
</evidence>
<dbReference type="SUPFAM" id="SSF55424">
    <property type="entry name" value="FAD/NAD-linked reductases, dimerisation (C-terminal) domain"/>
    <property type="match status" value="1"/>
</dbReference>
<reference evidence="19 20" key="1">
    <citation type="submission" date="2017-11" db="EMBL/GenBank/DDBJ databases">
        <title>Rhodohalobacter 15182 sp. nov., isolated from a salt lake.</title>
        <authorList>
            <person name="Han S."/>
        </authorList>
    </citation>
    <scope>NUCLEOTIDE SEQUENCE [LARGE SCALE GENOMIC DNA]</scope>
    <source>
        <strain evidence="19 20">15182</strain>
    </source>
</reference>
<gene>
    <name evidence="19" type="primary">lpdA</name>
    <name evidence="19" type="ORF">CWD77_13960</name>
</gene>
<dbReference type="PANTHER" id="PTHR22912:SF217">
    <property type="entry name" value="DIHYDROLIPOYL DEHYDROGENASE"/>
    <property type="match status" value="1"/>
</dbReference>
<keyword evidence="20" id="KW-1185">Reference proteome</keyword>
<dbReference type="Pfam" id="PF07992">
    <property type="entry name" value="Pyr_redox_2"/>
    <property type="match status" value="1"/>
</dbReference>
<evidence type="ECO:0000256" key="11">
    <source>
        <dbReference type="ARBA" id="ARBA00023284"/>
    </source>
</evidence>
<evidence type="ECO:0000313" key="19">
    <source>
        <dbReference type="EMBL" id="PKD42514.1"/>
    </source>
</evidence>